<protein>
    <submittedName>
        <fullName evidence="7">Arylsulfatase</fullName>
        <ecNumber evidence="7">3.1.6.1</ecNumber>
    </submittedName>
</protein>
<dbReference type="Gene3D" id="3.40.720.10">
    <property type="entry name" value="Alkaline Phosphatase, subunit A"/>
    <property type="match status" value="1"/>
</dbReference>
<comment type="caution">
    <text evidence="7">The sequence shown here is derived from an EMBL/GenBank/DDBJ whole genome shotgun (WGS) entry which is preliminary data.</text>
</comment>
<dbReference type="OrthoDB" id="9783154at2"/>
<dbReference type="InterPro" id="IPR050738">
    <property type="entry name" value="Sulfatase"/>
</dbReference>
<evidence type="ECO:0000256" key="5">
    <source>
        <dbReference type="SAM" id="SignalP"/>
    </source>
</evidence>
<dbReference type="GO" id="GO:0004065">
    <property type="term" value="F:arylsulfatase activity"/>
    <property type="evidence" value="ECO:0007669"/>
    <property type="project" value="UniProtKB-EC"/>
</dbReference>
<keyword evidence="3 7" id="KW-0378">Hydrolase</keyword>
<dbReference type="CDD" id="cd16146">
    <property type="entry name" value="ARS_like"/>
    <property type="match status" value="1"/>
</dbReference>
<evidence type="ECO:0000313" key="8">
    <source>
        <dbReference type="Proteomes" id="UP000316304"/>
    </source>
</evidence>
<gene>
    <name evidence="7" type="primary">atsA_14</name>
    <name evidence="7" type="ORF">Pla52o_43620</name>
</gene>
<dbReference type="PANTHER" id="PTHR42693">
    <property type="entry name" value="ARYLSULFATASE FAMILY MEMBER"/>
    <property type="match status" value="1"/>
</dbReference>
<keyword evidence="4" id="KW-0106">Calcium</keyword>
<keyword evidence="8" id="KW-1185">Reference proteome</keyword>
<dbReference type="Gene3D" id="3.30.1120.10">
    <property type="match status" value="1"/>
</dbReference>
<evidence type="ECO:0000256" key="4">
    <source>
        <dbReference type="ARBA" id="ARBA00022837"/>
    </source>
</evidence>
<sequence length="630" mass="70430" precursor="true">MISFLNRLVVGLLMLVIASSAMADVTSAKRPNVIVVITDDQGYGEFSAHGNPVLQTPNLDRLASQSIRLTDFHVAPMCTPTRGQLMTGVDALRNGAMNVSSGRTLLRRELPTMGNIFADAGWGTGLFGKWHLGDTYPYRPQDRGFRESLWFPSSHIGSVPDQWQNDYFDDTYIHNGRRQAYSGYTTDVLFDEAMSWMQDEVAADRPFFCYLATAAAHQPHFVPEKYIAVVRESLRTVRRDLPDLAPEVEEQLVRFLAMCANIDENIGRLETFLQEHQLREDTVVVFLSDNGSTFGPQYFNANMKGGKTTLWEGGHRVPCFIRWPAGGLQAPQDVPGLTQVQDLLPTLADLIGIPNSSVDHCDGITLAAVLRGETQVSQERILVINYSRMPFKAVRTTPMNPAVPRRERAAVLWKRWRLIEDKALYDLKTDPLQEHNVIDRHPAVVATMRSHLNDWWDGVKQPAREFQPSVIGHEAQNPVELTACEWADVFVDQQSQVRRGVRKNGLWHIEVAAAGKYAFTLSRWPQDSGLRLRDGVDETQVTDGVLTGGPAWPVAYATLRVGDTKQRAEVSADASSVRFELSLPIGRTTMQTWFNDSDAKPICGAYYVHVQRLTPVPPAKLMLDSDASGD</sequence>
<evidence type="ECO:0000313" key="7">
    <source>
        <dbReference type="EMBL" id="TWU20484.1"/>
    </source>
</evidence>
<evidence type="ECO:0000259" key="6">
    <source>
        <dbReference type="Pfam" id="PF00884"/>
    </source>
</evidence>
<reference evidence="7 8" key="1">
    <citation type="submission" date="2019-02" db="EMBL/GenBank/DDBJ databases">
        <title>Deep-cultivation of Planctomycetes and their phenomic and genomic characterization uncovers novel biology.</title>
        <authorList>
            <person name="Wiegand S."/>
            <person name="Jogler M."/>
            <person name="Boedeker C."/>
            <person name="Pinto D."/>
            <person name="Vollmers J."/>
            <person name="Rivas-Marin E."/>
            <person name="Kohn T."/>
            <person name="Peeters S.H."/>
            <person name="Heuer A."/>
            <person name="Rast P."/>
            <person name="Oberbeckmann S."/>
            <person name="Bunk B."/>
            <person name="Jeske O."/>
            <person name="Meyerdierks A."/>
            <person name="Storesund J.E."/>
            <person name="Kallscheuer N."/>
            <person name="Luecker S."/>
            <person name="Lage O.M."/>
            <person name="Pohl T."/>
            <person name="Merkel B.J."/>
            <person name="Hornburger P."/>
            <person name="Mueller R.-W."/>
            <person name="Bruemmer F."/>
            <person name="Labrenz M."/>
            <person name="Spormann A.M."/>
            <person name="Op Den Camp H."/>
            <person name="Overmann J."/>
            <person name="Amann R."/>
            <person name="Jetten M.S.M."/>
            <person name="Mascher T."/>
            <person name="Medema M.H."/>
            <person name="Devos D.P."/>
            <person name="Kaster A.-K."/>
            <person name="Ovreas L."/>
            <person name="Rohde M."/>
            <person name="Galperin M.Y."/>
            <person name="Jogler C."/>
        </authorList>
    </citation>
    <scope>NUCLEOTIDE SEQUENCE [LARGE SCALE GENOMIC DNA]</scope>
    <source>
        <strain evidence="7 8">Pla52o</strain>
    </source>
</reference>
<evidence type="ECO:0000256" key="2">
    <source>
        <dbReference type="ARBA" id="ARBA00022723"/>
    </source>
</evidence>
<dbReference type="FunFam" id="3.40.720.10:FF:000070">
    <property type="entry name" value="Arylsulfatase A"/>
    <property type="match status" value="1"/>
</dbReference>
<accession>A0A5C6CAR4</accession>
<dbReference type="PANTHER" id="PTHR42693:SF53">
    <property type="entry name" value="ENDO-4-O-SULFATASE"/>
    <property type="match status" value="1"/>
</dbReference>
<evidence type="ECO:0000256" key="1">
    <source>
        <dbReference type="ARBA" id="ARBA00008779"/>
    </source>
</evidence>
<proteinExistence type="inferred from homology"/>
<feature type="domain" description="Sulfatase N-terminal" evidence="6">
    <location>
        <begin position="31"/>
        <end position="353"/>
    </location>
</feature>
<dbReference type="RefSeq" id="WP_146596424.1">
    <property type="nucleotide sequence ID" value="NZ_SJPT01000008.1"/>
</dbReference>
<dbReference type="EMBL" id="SJPT01000008">
    <property type="protein sequence ID" value="TWU20484.1"/>
    <property type="molecule type" value="Genomic_DNA"/>
</dbReference>
<dbReference type="AlphaFoldDB" id="A0A5C6CAR4"/>
<dbReference type="InterPro" id="IPR000917">
    <property type="entry name" value="Sulfatase_N"/>
</dbReference>
<evidence type="ECO:0000256" key="3">
    <source>
        <dbReference type="ARBA" id="ARBA00022801"/>
    </source>
</evidence>
<dbReference type="SUPFAM" id="SSF53649">
    <property type="entry name" value="Alkaline phosphatase-like"/>
    <property type="match status" value="1"/>
</dbReference>
<dbReference type="InterPro" id="IPR024607">
    <property type="entry name" value="Sulfatase_CS"/>
</dbReference>
<feature type="signal peptide" evidence="5">
    <location>
        <begin position="1"/>
        <end position="23"/>
    </location>
</feature>
<dbReference type="Proteomes" id="UP000316304">
    <property type="component" value="Unassembled WGS sequence"/>
</dbReference>
<feature type="chain" id="PRO_5022784343" evidence="5">
    <location>
        <begin position="24"/>
        <end position="630"/>
    </location>
</feature>
<keyword evidence="5" id="KW-0732">Signal</keyword>
<dbReference type="InterPro" id="IPR017850">
    <property type="entry name" value="Alkaline_phosphatase_core_sf"/>
</dbReference>
<organism evidence="7 8">
    <name type="scientific">Novipirellula galeiformis</name>
    <dbReference type="NCBI Taxonomy" id="2528004"/>
    <lineage>
        <taxon>Bacteria</taxon>
        <taxon>Pseudomonadati</taxon>
        <taxon>Planctomycetota</taxon>
        <taxon>Planctomycetia</taxon>
        <taxon>Pirellulales</taxon>
        <taxon>Pirellulaceae</taxon>
        <taxon>Novipirellula</taxon>
    </lineage>
</organism>
<name>A0A5C6CAR4_9BACT</name>
<dbReference type="GO" id="GO:0046872">
    <property type="term" value="F:metal ion binding"/>
    <property type="evidence" value="ECO:0007669"/>
    <property type="project" value="UniProtKB-KW"/>
</dbReference>
<dbReference type="Pfam" id="PF00884">
    <property type="entry name" value="Sulfatase"/>
    <property type="match status" value="1"/>
</dbReference>
<comment type="similarity">
    <text evidence="1">Belongs to the sulfatase family.</text>
</comment>
<keyword evidence="2" id="KW-0479">Metal-binding</keyword>
<dbReference type="EC" id="3.1.6.1" evidence="7"/>
<dbReference type="PROSITE" id="PS00523">
    <property type="entry name" value="SULFATASE_1"/>
    <property type="match status" value="1"/>
</dbReference>